<keyword evidence="2" id="KW-1185">Reference proteome</keyword>
<proteinExistence type="predicted"/>
<name>A0ABV9W571_9ACTN</name>
<sequence>MFCELGCAMFVFLDCRDPQGQMWWSDEGEECKLHLTLPEWFGAWLAGQGPAVWAREELKLGPESWVRDEAEETARRRIVRHPDQTSLW</sequence>
<evidence type="ECO:0000313" key="2">
    <source>
        <dbReference type="Proteomes" id="UP001595912"/>
    </source>
</evidence>
<dbReference type="EMBL" id="JBHSIU010000054">
    <property type="protein sequence ID" value="MFC5003810.1"/>
    <property type="molecule type" value="Genomic_DNA"/>
</dbReference>
<evidence type="ECO:0000313" key="1">
    <source>
        <dbReference type="EMBL" id="MFC5003810.1"/>
    </source>
</evidence>
<dbReference type="Proteomes" id="UP001595912">
    <property type="component" value="Unassembled WGS sequence"/>
</dbReference>
<protein>
    <submittedName>
        <fullName evidence="1">Uncharacterized protein</fullName>
    </submittedName>
</protein>
<gene>
    <name evidence="1" type="ORF">ACFPIJ_39055</name>
</gene>
<reference evidence="2" key="1">
    <citation type="journal article" date="2019" name="Int. J. Syst. Evol. Microbiol.">
        <title>The Global Catalogue of Microorganisms (GCM) 10K type strain sequencing project: providing services to taxonomists for standard genome sequencing and annotation.</title>
        <authorList>
            <consortium name="The Broad Institute Genomics Platform"/>
            <consortium name="The Broad Institute Genome Sequencing Center for Infectious Disease"/>
            <person name="Wu L."/>
            <person name="Ma J."/>
        </authorList>
    </citation>
    <scope>NUCLEOTIDE SEQUENCE [LARGE SCALE GENOMIC DNA]</scope>
    <source>
        <strain evidence="2">CGMCC 4.7152</strain>
    </source>
</reference>
<organism evidence="1 2">
    <name type="scientific">Dactylosporangium cerinum</name>
    <dbReference type="NCBI Taxonomy" id="1434730"/>
    <lineage>
        <taxon>Bacteria</taxon>
        <taxon>Bacillati</taxon>
        <taxon>Actinomycetota</taxon>
        <taxon>Actinomycetes</taxon>
        <taxon>Micromonosporales</taxon>
        <taxon>Micromonosporaceae</taxon>
        <taxon>Dactylosporangium</taxon>
    </lineage>
</organism>
<comment type="caution">
    <text evidence="1">The sequence shown here is derived from an EMBL/GenBank/DDBJ whole genome shotgun (WGS) entry which is preliminary data.</text>
</comment>
<dbReference type="RefSeq" id="WP_380123106.1">
    <property type="nucleotide sequence ID" value="NZ_JBHSIU010000054.1"/>
</dbReference>
<accession>A0ABV9W571</accession>